<dbReference type="eggNOG" id="COG0607">
    <property type="taxonomic scope" value="Bacteria"/>
</dbReference>
<evidence type="ECO:0000259" key="1">
    <source>
        <dbReference type="PROSITE" id="PS50206"/>
    </source>
</evidence>
<dbReference type="Pfam" id="PF00581">
    <property type="entry name" value="Rhodanese"/>
    <property type="match status" value="1"/>
</dbReference>
<gene>
    <name evidence="2" type="ORF">CD33_07240</name>
</gene>
<dbReference type="InterPro" id="IPR036873">
    <property type="entry name" value="Rhodanese-like_dom_sf"/>
</dbReference>
<dbReference type="RefSeq" id="WP_036199421.1">
    <property type="nucleotide sequence ID" value="NZ_AVCY01000010.1"/>
</dbReference>
<dbReference type="PROSITE" id="PS50206">
    <property type="entry name" value="RHODANESE_3"/>
    <property type="match status" value="1"/>
</dbReference>
<dbReference type="AlphaFoldDB" id="A0A0A3HV88"/>
<dbReference type="PANTHER" id="PTHR43031:SF16">
    <property type="entry name" value="OXIDOREDUCTASE"/>
    <property type="match status" value="1"/>
</dbReference>
<organism evidence="2 3">
    <name type="scientific">Ureibacillus sinduriensis BLB-1 = JCM 15800</name>
    <dbReference type="NCBI Taxonomy" id="1384057"/>
    <lineage>
        <taxon>Bacteria</taxon>
        <taxon>Bacillati</taxon>
        <taxon>Bacillota</taxon>
        <taxon>Bacilli</taxon>
        <taxon>Bacillales</taxon>
        <taxon>Caryophanaceae</taxon>
        <taxon>Ureibacillus</taxon>
    </lineage>
</organism>
<feature type="domain" description="Rhodanese" evidence="1">
    <location>
        <begin position="27"/>
        <end position="117"/>
    </location>
</feature>
<accession>A0A0A3HV88</accession>
<name>A0A0A3HV88_9BACL</name>
<dbReference type="InterPro" id="IPR001763">
    <property type="entry name" value="Rhodanese-like_dom"/>
</dbReference>
<dbReference type="SUPFAM" id="SSF52821">
    <property type="entry name" value="Rhodanese/Cell cycle control phosphatase"/>
    <property type="match status" value="1"/>
</dbReference>
<dbReference type="CDD" id="cd00158">
    <property type="entry name" value="RHOD"/>
    <property type="match status" value="1"/>
</dbReference>
<dbReference type="Proteomes" id="UP000030408">
    <property type="component" value="Unassembled WGS sequence"/>
</dbReference>
<protein>
    <submittedName>
        <fullName evidence="2">ArsR family transcriptional regulator</fullName>
    </submittedName>
</protein>
<dbReference type="SMART" id="SM00450">
    <property type="entry name" value="RHOD"/>
    <property type="match status" value="1"/>
</dbReference>
<dbReference type="PANTHER" id="PTHR43031">
    <property type="entry name" value="FAD-DEPENDENT OXIDOREDUCTASE"/>
    <property type="match status" value="1"/>
</dbReference>
<keyword evidence="3" id="KW-1185">Reference proteome</keyword>
<sequence length="130" mass="14868">MNALDYFNARLQATVSPMDYMRGKQMEPEKYFLIDVRNGPVHVRSVTIKDAHVLPEQELLDRLNEIPKDKEIIVYCWDVWCNTAAKVAKVLLEQGYKVKELTGGIAAWQEMNFPVSDTTNMENTPDNCGC</sequence>
<dbReference type="OrthoDB" id="9800872at2"/>
<dbReference type="EMBL" id="JPVO01000046">
    <property type="protein sequence ID" value="KGR76329.1"/>
    <property type="molecule type" value="Genomic_DNA"/>
</dbReference>
<dbReference type="InterPro" id="IPR050229">
    <property type="entry name" value="GlpE_sulfurtransferase"/>
</dbReference>
<dbReference type="Gene3D" id="3.40.250.10">
    <property type="entry name" value="Rhodanese-like domain"/>
    <property type="match status" value="1"/>
</dbReference>
<dbReference type="STRING" id="1384057.CD33_07240"/>
<evidence type="ECO:0000313" key="2">
    <source>
        <dbReference type="EMBL" id="KGR76329.1"/>
    </source>
</evidence>
<reference evidence="2 3" key="1">
    <citation type="submission" date="2014-02" db="EMBL/GenBank/DDBJ databases">
        <title>Draft genome sequence of Lysinibacillus sinduriensis JCM 15800.</title>
        <authorList>
            <person name="Zhang F."/>
            <person name="Wang G."/>
            <person name="Zhang L."/>
        </authorList>
    </citation>
    <scope>NUCLEOTIDE SEQUENCE [LARGE SCALE GENOMIC DNA]</scope>
    <source>
        <strain evidence="2 3">JCM 15800</strain>
    </source>
</reference>
<comment type="caution">
    <text evidence="2">The sequence shown here is derived from an EMBL/GenBank/DDBJ whole genome shotgun (WGS) entry which is preliminary data.</text>
</comment>
<proteinExistence type="predicted"/>
<evidence type="ECO:0000313" key="3">
    <source>
        <dbReference type="Proteomes" id="UP000030408"/>
    </source>
</evidence>